<organism evidence="1 2">
    <name type="scientific">Tilletia caries</name>
    <name type="common">wheat bunt fungus</name>
    <dbReference type="NCBI Taxonomy" id="13290"/>
    <lineage>
        <taxon>Eukaryota</taxon>
        <taxon>Fungi</taxon>
        <taxon>Dikarya</taxon>
        <taxon>Basidiomycota</taxon>
        <taxon>Ustilaginomycotina</taxon>
        <taxon>Exobasidiomycetes</taxon>
        <taxon>Tilletiales</taxon>
        <taxon>Tilletiaceae</taxon>
        <taxon>Tilletia</taxon>
    </lineage>
</organism>
<accession>A0A8T8SBP6</accession>
<reference evidence="1" key="1">
    <citation type="submission" date="2016-04" db="EMBL/GenBank/DDBJ databases">
        <authorList>
            <person name="Nguyen H.D."/>
            <person name="Kesanakurti P."/>
            <person name="Cullis J."/>
            <person name="Levesque C.A."/>
            <person name="Hambleton S."/>
        </authorList>
    </citation>
    <scope>NUCLEOTIDE SEQUENCE</scope>
    <source>
        <strain evidence="1">DAOMC 238032</strain>
    </source>
</reference>
<name>A0A8T8SBP6_9BASI</name>
<dbReference type="EMBL" id="LWDD02003610">
    <property type="protein sequence ID" value="KAE8236745.1"/>
    <property type="molecule type" value="Genomic_DNA"/>
</dbReference>
<proteinExistence type="predicted"/>
<reference evidence="1" key="2">
    <citation type="journal article" date="2019" name="IMA Fungus">
        <title>Genome sequencing and comparison of five Tilletia species to identify candidate genes for the detection of regulated species infecting wheat.</title>
        <authorList>
            <person name="Nguyen H.D.T."/>
            <person name="Sultana T."/>
            <person name="Kesanakurti P."/>
            <person name="Hambleton S."/>
        </authorList>
    </citation>
    <scope>NUCLEOTIDE SEQUENCE</scope>
    <source>
        <strain evidence="1">DAOMC 238032</strain>
    </source>
</reference>
<evidence type="ECO:0008006" key="3">
    <source>
        <dbReference type="Google" id="ProtNLM"/>
    </source>
</evidence>
<evidence type="ECO:0000313" key="2">
    <source>
        <dbReference type="Proteomes" id="UP000077671"/>
    </source>
</evidence>
<sequence>MLLILPSSAQAAVRDVADAFRLIGLHSSQWPGTVVRHGEDSFYVDTCLGFGLAPATGVWGLVADAIADICRAHGHGPILKWVDDFLFLSVPLVAMADVNVARSRTASSIVGKRSRGGVVFFLGEDGEEHVEDYHFPLRNHSANQPHELISSLASISAVTSPLGAPWKEAKDVNFCGTPVYIGFQWHIEERCVALPTAKRLKYLAAISDWQHQPTHSLQSAQKLFGKLQHASFVVAQGRKHLGSLRAFVATMAPVSAWISHRASRQVEKDLAWWSSALSRASLRRSFLGDDVFDNIYVACDASTSYGIGIYVDGAELSLPVLPGWKGQGRDIAWLEAVALEIAVQVIVSEGIADCRVRIITDNTSVFFSERSGHSRNAAVTSVLARIRDIEALYNIEVVPTLVPSAQNMADAPSRGLRSTSARIGRPKLHPALRQYFG</sequence>
<dbReference type="InterPro" id="IPR052055">
    <property type="entry name" value="Hepadnavirus_pol/RT"/>
</dbReference>
<dbReference type="AlphaFoldDB" id="A0A8T8SBP6"/>
<dbReference type="PANTHER" id="PTHR33050:SF7">
    <property type="entry name" value="RIBONUCLEASE H"/>
    <property type="match status" value="1"/>
</dbReference>
<evidence type="ECO:0000313" key="1">
    <source>
        <dbReference type="EMBL" id="KAE8236745.1"/>
    </source>
</evidence>
<gene>
    <name evidence="1" type="ORF">A4X03_0g9340</name>
</gene>
<comment type="caution">
    <text evidence="1">The sequence shown here is derived from an EMBL/GenBank/DDBJ whole genome shotgun (WGS) entry which is preliminary data.</text>
</comment>
<protein>
    <recommendedName>
        <fullName evidence="3">Reverse transcriptase domain-containing protein</fullName>
    </recommendedName>
</protein>
<dbReference type="PANTHER" id="PTHR33050">
    <property type="entry name" value="REVERSE TRANSCRIPTASE DOMAIN-CONTAINING PROTEIN"/>
    <property type="match status" value="1"/>
</dbReference>
<dbReference type="Proteomes" id="UP000077671">
    <property type="component" value="Unassembled WGS sequence"/>
</dbReference>